<evidence type="ECO:0000313" key="3">
    <source>
        <dbReference type="EnsemblPlants" id="AES75186"/>
    </source>
</evidence>
<accession>G7KPM9</accession>
<proteinExistence type="predicted"/>
<dbReference type="Proteomes" id="UP000002051">
    <property type="component" value="Chromosome 6"/>
</dbReference>
<sequence length="101" mass="11297">MEIMLRTFLKFVVILAAIACALVGNVQGDTSCCERGEICDPPPCIRRNCFIHILFLPLGQEFNAQYNLSMITYSQKTLGGCGQRSQVKCQGIRLSYFVRTS</sequence>
<evidence type="ECO:0000313" key="2">
    <source>
        <dbReference type="EMBL" id="AES75186.1"/>
    </source>
</evidence>
<protein>
    <submittedName>
        <fullName evidence="2">Transmembrane protein, putative</fullName>
    </submittedName>
</protein>
<dbReference type="AlphaFoldDB" id="G7KPM9"/>
<evidence type="ECO:0000256" key="1">
    <source>
        <dbReference type="SAM" id="SignalP"/>
    </source>
</evidence>
<dbReference type="EnsemblPlants" id="AES75186">
    <property type="protein sequence ID" value="AES75186"/>
    <property type="gene ID" value="MTR_6g029420"/>
</dbReference>
<keyword evidence="2" id="KW-0812">Transmembrane</keyword>
<evidence type="ECO:0000313" key="4">
    <source>
        <dbReference type="Proteomes" id="UP000002051"/>
    </source>
</evidence>
<reference evidence="3" key="3">
    <citation type="submission" date="2015-04" db="UniProtKB">
        <authorList>
            <consortium name="EnsemblPlants"/>
        </authorList>
    </citation>
    <scope>IDENTIFICATION</scope>
    <source>
        <strain evidence="3">cv. Jemalong A17</strain>
    </source>
</reference>
<dbReference type="EMBL" id="CM001222">
    <property type="protein sequence ID" value="AES75186.1"/>
    <property type="molecule type" value="Genomic_DNA"/>
</dbReference>
<feature type="chain" id="PRO_5014573778" evidence="1">
    <location>
        <begin position="29"/>
        <end position="101"/>
    </location>
</feature>
<name>G7KPM9_MEDTR</name>
<keyword evidence="2" id="KW-0472">Membrane</keyword>
<feature type="signal peptide" evidence="1">
    <location>
        <begin position="1"/>
        <end position="28"/>
    </location>
</feature>
<keyword evidence="1" id="KW-0732">Signal</keyword>
<gene>
    <name evidence="2" type="ordered locus">MTR_6g029420</name>
</gene>
<reference evidence="2 4" key="2">
    <citation type="journal article" date="2014" name="BMC Genomics">
        <title>An improved genome release (version Mt4.0) for the model legume Medicago truncatula.</title>
        <authorList>
            <person name="Tang H."/>
            <person name="Krishnakumar V."/>
            <person name="Bidwell S."/>
            <person name="Rosen B."/>
            <person name="Chan A."/>
            <person name="Zhou S."/>
            <person name="Gentzbittel L."/>
            <person name="Childs K.L."/>
            <person name="Yandell M."/>
            <person name="Gundlach H."/>
            <person name="Mayer K.F."/>
            <person name="Schwartz D.C."/>
            <person name="Town C.D."/>
        </authorList>
    </citation>
    <scope>GENOME REANNOTATION</scope>
    <source>
        <strain evidence="3 4">cv. Jemalong A17</strain>
    </source>
</reference>
<reference evidence="2 4" key="1">
    <citation type="journal article" date="2011" name="Nature">
        <title>The Medicago genome provides insight into the evolution of rhizobial symbioses.</title>
        <authorList>
            <person name="Young N.D."/>
            <person name="Debelle F."/>
            <person name="Oldroyd G.E."/>
            <person name="Geurts R."/>
            <person name="Cannon S.B."/>
            <person name="Udvardi M.K."/>
            <person name="Benedito V.A."/>
            <person name="Mayer K.F."/>
            <person name="Gouzy J."/>
            <person name="Schoof H."/>
            <person name="Van de Peer Y."/>
            <person name="Proost S."/>
            <person name="Cook D.R."/>
            <person name="Meyers B.C."/>
            <person name="Spannagl M."/>
            <person name="Cheung F."/>
            <person name="De Mita S."/>
            <person name="Krishnakumar V."/>
            <person name="Gundlach H."/>
            <person name="Zhou S."/>
            <person name="Mudge J."/>
            <person name="Bharti A.K."/>
            <person name="Murray J.D."/>
            <person name="Naoumkina M.A."/>
            <person name="Rosen B."/>
            <person name="Silverstein K.A."/>
            <person name="Tang H."/>
            <person name="Rombauts S."/>
            <person name="Zhao P.X."/>
            <person name="Zhou P."/>
            <person name="Barbe V."/>
            <person name="Bardou P."/>
            <person name="Bechner M."/>
            <person name="Bellec A."/>
            <person name="Berger A."/>
            <person name="Berges H."/>
            <person name="Bidwell S."/>
            <person name="Bisseling T."/>
            <person name="Choisne N."/>
            <person name="Couloux A."/>
            <person name="Denny R."/>
            <person name="Deshpande S."/>
            <person name="Dai X."/>
            <person name="Doyle J.J."/>
            <person name="Dudez A.M."/>
            <person name="Farmer A.D."/>
            <person name="Fouteau S."/>
            <person name="Franken C."/>
            <person name="Gibelin C."/>
            <person name="Gish J."/>
            <person name="Goldstein S."/>
            <person name="Gonzalez A.J."/>
            <person name="Green P.J."/>
            <person name="Hallab A."/>
            <person name="Hartog M."/>
            <person name="Hua A."/>
            <person name="Humphray S.J."/>
            <person name="Jeong D.H."/>
            <person name="Jing Y."/>
            <person name="Jocker A."/>
            <person name="Kenton S.M."/>
            <person name="Kim D.J."/>
            <person name="Klee K."/>
            <person name="Lai H."/>
            <person name="Lang C."/>
            <person name="Lin S."/>
            <person name="Macmil S.L."/>
            <person name="Magdelenat G."/>
            <person name="Matthews L."/>
            <person name="McCorrison J."/>
            <person name="Monaghan E.L."/>
            <person name="Mun J.H."/>
            <person name="Najar F.Z."/>
            <person name="Nicholson C."/>
            <person name="Noirot C."/>
            <person name="O'Bleness M."/>
            <person name="Paule C.R."/>
            <person name="Poulain J."/>
            <person name="Prion F."/>
            <person name="Qin B."/>
            <person name="Qu C."/>
            <person name="Retzel E.F."/>
            <person name="Riddle C."/>
            <person name="Sallet E."/>
            <person name="Samain S."/>
            <person name="Samson N."/>
            <person name="Sanders I."/>
            <person name="Saurat O."/>
            <person name="Scarpelli C."/>
            <person name="Schiex T."/>
            <person name="Segurens B."/>
            <person name="Severin A.J."/>
            <person name="Sherrier D.J."/>
            <person name="Shi R."/>
            <person name="Sims S."/>
            <person name="Singer S.R."/>
            <person name="Sinharoy S."/>
            <person name="Sterck L."/>
            <person name="Viollet A."/>
            <person name="Wang B.B."/>
            <person name="Wang K."/>
            <person name="Wang M."/>
            <person name="Wang X."/>
            <person name="Warfsmann J."/>
            <person name="Weissenbach J."/>
            <person name="White D.D."/>
            <person name="White J.D."/>
            <person name="Wiley G.B."/>
            <person name="Wincker P."/>
            <person name="Xing Y."/>
            <person name="Yang L."/>
            <person name="Yao Z."/>
            <person name="Ying F."/>
            <person name="Zhai J."/>
            <person name="Zhou L."/>
            <person name="Zuber A."/>
            <person name="Denarie J."/>
            <person name="Dixon R.A."/>
            <person name="May G.D."/>
            <person name="Schwartz D.C."/>
            <person name="Rogers J."/>
            <person name="Quetier F."/>
            <person name="Town C.D."/>
            <person name="Roe B.A."/>
        </authorList>
    </citation>
    <scope>NUCLEOTIDE SEQUENCE [LARGE SCALE GENOMIC DNA]</scope>
    <source>
        <strain evidence="2">A17</strain>
        <strain evidence="3 4">cv. Jemalong A17</strain>
    </source>
</reference>
<organism evidence="2 4">
    <name type="scientific">Medicago truncatula</name>
    <name type="common">Barrel medic</name>
    <name type="synonym">Medicago tribuloides</name>
    <dbReference type="NCBI Taxonomy" id="3880"/>
    <lineage>
        <taxon>Eukaryota</taxon>
        <taxon>Viridiplantae</taxon>
        <taxon>Streptophyta</taxon>
        <taxon>Embryophyta</taxon>
        <taxon>Tracheophyta</taxon>
        <taxon>Spermatophyta</taxon>
        <taxon>Magnoliopsida</taxon>
        <taxon>eudicotyledons</taxon>
        <taxon>Gunneridae</taxon>
        <taxon>Pentapetalae</taxon>
        <taxon>rosids</taxon>
        <taxon>fabids</taxon>
        <taxon>Fabales</taxon>
        <taxon>Fabaceae</taxon>
        <taxon>Papilionoideae</taxon>
        <taxon>50 kb inversion clade</taxon>
        <taxon>NPAAA clade</taxon>
        <taxon>Hologalegina</taxon>
        <taxon>IRL clade</taxon>
        <taxon>Trifolieae</taxon>
        <taxon>Medicago</taxon>
    </lineage>
</organism>
<dbReference type="PaxDb" id="3880-AES75186"/>
<dbReference type="HOGENOM" id="CLU_2295891_0_0_1"/>
<keyword evidence="4" id="KW-1185">Reference proteome</keyword>